<gene>
    <name evidence="3" type="ORF">Psuf_065830</name>
</gene>
<evidence type="ECO:0000313" key="3">
    <source>
        <dbReference type="EMBL" id="BCB89270.1"/>
    </source>
</evidence>
<evidence type="ECO:0000256" key="1">
    <source>
        <dbReference type="SAM" id="MobiDB-lite"/>
    </source>
</evidence>
<accession>A0A6F8YSZ0</accession>
<reference evidence="3 4" key="1">
    <citation type="submission" date="2020-03" db="EMBL/GenBank/DDBJ databases">
        <title>Whole genome shotgun sequence of Phytohabitans suffuscus NBRC 105367.</title>
        <authorList>
            <person name="Komaki H."/>
            <person name="Tamura T."/>
        </authorList>
    </citation>
    <scope>NUCLEOTIDE SEQUENCE [LARGE SCALE GENOMIC DNA]</scope>
    <source>
        <strain evidence="3 4">NBRC 105367</strain>
    </source>
</reference>
<dbReference type="EMBL" id="AP022871">
    <property type="protein sequence ID" value="BCB89270.1"/>
    <property type="molecule type" value="Genomic_DNA"/>
</dbReference>
<dbReference type="Pfam" id="PF03432">
    <property type="entry name" value="Relaxase"/>
    <property type="match status" value="1"/>
</dbReference>
<feature type="compositionally biased region" description="Basic and acidic residues" evidence="1">
    <location>
        <begin position="268"/>
        <end position="278"/>
    </location>
</feature>
<dbReference type="AlphaFoldDB" id="A0A6F8YSZ0"/>
<feature type="region of interest" description="Disordered" evidence="1">
    <location>
        <begin position="262"/>
        <end position="297"/>
    </location>
</feature>
<dbReference type="KEGG" id="psuu:Psuf_065830"/>
<protein>
    <recommendedName>
        <fullName evidence="2">MobA/VirD2-like nuclease domain-containing protein</fullName>
    </recommendedName>
</protein>
<sequence length="297" mass="31739">MAAVGLAPYRDSMAVRWLAVRHNDDHIHLVATLVRQDRRTAWPWQDKRKAQAACRDLEKRYGLYQVAPPGQGSRRWPSPAELNKAARLDAKGRTVVPRDELRRRVRAVAAVAVDETDFFARLTGDGVLVRRRYSVKHLGEVTGYAVGLAGHTTAAGATVWYGGGRLAADLTLPRLRTQWTGASPQSRPTAAQLAAQGSAAPLGLYQRAAEHVRQATAALAAADGPAVVSAFGDLLSAIAQTWEGAAGGPLADAVDPSTVPPTIGTGRHLSEAGPRDTCGRWPALSPWPGRCPTTRTS</sequence>
<dbReference type="InterPro" id="IPR005094">
    <property type="entry name" value="Endonuclease_MobA/VirD2"/>
</dbReference>
<feature type="domain" description="MobA/VirD2-like nuclease" evidence="2">
    <location>
        <begin position="17"/>
        <end position="63"/>
    </location>
</feature>
<evidence type="ECO:0000313" key="4">
    <source>
        <dbReference type="Proteomes" id="UP000503011"/>
    </source>
</evidence>
<proteinExistence type="predicted"/>
<evidence type="ECO:0000259" key="2">
    <source>
        <dbReference type="Pfam" id="PF03432"/>
    </source>
</evidence>
<keyword evidence="4" id="KW-1185">Reference proteome</keyword>
<dbReference type="Proteomes" id="UP000503011">
    <property type="component" value="Chromosome"/>
</dbReference>
<organism evidence="3 4">
    <name type="scientific">Phytohabitans suffuscus</name>
    <dbReference type="NCBI Taxonomy" id="624315"/>
    <lineage>
        <taxon>Bacteria</taxon>
        <taxon>Bacillati</taxon>
        <taxon>Actinomycetota</taxon>
        <taxon>Actinomycetes</taxon>
        <taxon>Micromonosporales</taxon>
        <taxon>Micromonosporaceae</taxon>
    </lineage>
</organism>
<name>A0A6F8YSZ0_9ACTN</name>
<reference evidence="3 4" key="2">
    <citation type="submission" date="2020-03" db="EMBL/GenBank/DDBJ databases">
        <authorList>
            <person name="Ichikawa N."/>
            <person name="Kimura A."/>
            <person name="Kitahashi Y."/>
            <person name="Uohara A."/>
        </authorList>
    </citation>
    <scope>NUCLEOTIDE SEQUENCE [LARGE SCALE GENOMIC DNA]</scope>
    <source>
        <strain evidence="3 4">NBRC 105367</strain>
    </source>
</reference>